<name>A0ABP8FSM9_9SPHI</name>
<dbReference type="RefSeq" id="WP_345209354.1">
    <property type="nucleotide sequence ID" value="NZ_BAABFT010000001.1"/>
</dbReference>
<keyword evidence="4" id="KW-0560">Oxidoreductase</keyword>
<dbReference type="Gene3D" id="3.50.50.60">
    <property type="entry name" value="FAD/NAD(P)-binding domain"/>
    <property type="match status" value="1"/>
</dbReference>
<keyword evidence="2" id="KW-0285">Flavoprotein</keyword>
<dbReference type="SUPFAM" id="SSF54373">
    <property type="entry name" value="FAD-linked reductases, C-terminal domain"/>
    <property type="match status" value="1"/>
</dbReference>
<dbReference type="InterPro" id="IPR045170">
    <property type="entry name" value="MTOX"/>
</dbReference>
<proteinExistence type="predicted"/>
<dbReference type="PANTHER" id="PTHR10961:SF7">
    <property type="entry name" value="FAD DEPENDENT OXIDOREDUCTASE DOMAIN-CONTAINING PROTEIN"/>
    <property type="match status" value="1"/>
</dbReference>
<comment type="cofactor">
    <cofactor evidence="1">
        <name>FAD</name>
        <dbReference type="ChEBI" id="CHEBI:57692"/>
    </cofactor>
</comment>
<sequence length="375" mass="41862">MSQTFDVIVLGLGAAGSSALYHLSKTGKKVCGIDQFSPPHTFGSSHGQSRIIRQAYHENPKYVPLVKQAYDYWAELEKESGRQLFKQTGGIMLGHRDAGVVKGAELSAQTHNIPYEYLDSHTINQRYPAFKPGEATVGILEKTAGILFPEDCIEANLNLAAKNQAEIRLNEKVISINPHEHSVEIVTAKGRYTTDKLVVSAGAWLTELLPEPHLPLTVERQVLYWFKNSDSSPSRPVLNELPVYIWEYTPGKIFYGFPDLGDGIKVAHHHAGEPTTPHTLTKQVREDEVQAMSEVIGRYFNINPVFNYATTCMYTNTPDENFIIDHHPNYKHIIVASPCSGHGFKFASVTGKILSDMALDKKPEADISMFSIHRF</sequence>
<dbReference type="Pfam" id="PF01266">
    <property type="entry name" value="DAO"/>
    <property type="match status" value="1"/>
</dbReference>
<organism evidence="6 7">
    <name type="scientific">Mucilaginibacter gynuensis</name>
    <dbReference type="NCBI Taxonomy" id="1302236"/>
    <lineage>
        <taxon>Bacteria</taxon>
        <taxon>Pseudomonadati</taxon>
        <taxon>Bacteroidota</taxon>
        <taxon>Sphingobacteriia</taxon>
        <taxon>Sphingobacteriales</taxon>
        <taxon>Sphingobacteriaceae</taxon>
        <taxon>Mucilaginibacter</taxon>
    </lineage>
</organism>
<evidence type="ECO:0000313" key="6">
    <source>
        <dbReference type="EMBL" id="GAA4309922.1"/>
    </source>
</evidence>
<evidence type="ECO:0000256" key="3">
    <source>
        <dbReference type="ARBA" id="ARBA00022827"/>
    </source>
</evidence>
<evidence type="ECO:0000256" key="1">
    <source>
        <dbReference type="ARBA" id="ARBA00001974"/>
    </source>
</evidence>
<dbReference type="InterPro" id="IPR036188">
    <property type="entry name" value="FAD/NAD-bd_sf"/>
</dbReference>
<evidence type="ECO:0000256" key="4">
    <source>
        <dbReference type="ARBA" id="ARBA00023002"/>
    </source>
</evidence>
<evidence type="ECO:0000256" key="2">
    <source>
        <dbReference type="ARBA" id="ARBA00022630"/>
    </source>
</evidence>
<keyword evidence="7" id="KW-1185">Reference proteome</keyword>
<dbReference type="Proteomes" id="UP001500582">
    <property type="component" value="Unassembled WGS sequence"/>
</dbReference>
<feature type="domain" description="FAD dependent oxidoreductase" evidence="5">
    <location>
        <begin position="6"/>
        <end position="357"/>
    </location>
</feature>
<gene>
    <name evidence="6" type="primary">solA</name>
    <name evidence="6" type="ORF">GCM10023149_04450</name>
</gene>
<accession>A0ABP8FSM9</accession>
<reference evidence="7" key="1">
    <citation type="journal article" date="2019" name="Int. J. Syst. Evol. Microbiol.">
        <title>The Global Catalogue of Microorganisms (GCM) 10K type strain sequencing project: providing services to taxonomists for standard genome sequencing and annotation.</title>
        <authorList>
            <consortium name="The Broad Institute Genomics Platform"/>
            <consortium name="The Broad Institute Genome Sequencing Center for Infectious Disease"/>
            <person name="Wu L."/>
            <person name="Ma J."/>
        </authorList>
    </citation>
    <scope>NUCLEOTIDE SEQUENCE [LARGE SCALE GENOMIC DNA]</scope>
    <source>
        <strain evidence="7">JCM 17705</strain>
    </source>
</reference>
<protein>
    <submittedName>
        <fullName evidence="6">N-methyl-L-tryptophan oxidase</fullName>
    </submittedName>
</protein>
<evidence type="ECO:0000259" key="5">
    <source>
        <dbReference type="Pfam" id="PF01266"/>
    </source>
</evidence>
<dbReference type="PANTHER" id="PTHR10961">
    <property type="entry name" value="PEROXISOMAL SARCOSINE OXIDASE"/>
    <property type="match status" value="1"/>
</dbReference>
<dbReference type="InterPro" id="IPR006076">
    <property type="entry name" value="FAD-dep_OxRdtase"/>
</dbReference>
<dbReference type="Gene3D" id="3.30.9.10">
    <property type="entry name" value="D-Amino Acid Oxidase, subunit A, domain 2"/>
    <property type="match status" value="1"/>
</dbReference>
<dbReference type="EMBL" id="BAABFT010000001">
    <property type="protein sequence ID" value="GAA4309922.1"/>
    <property type="molecule type" value="Genomic_DNA"/>
</dbReference>
<dbReference type="NCBIfam" id="NF008425">
    <property type="entry name" value="PRK11259.1"/>
    <property type="match status" value="1"/>
</dbReference>
<evidence type="ECO:0000313" key="7">
    <source>
        <dbReference type="Proteomes" id="UP001500582"/>
    </source>
</evidence>
<keyword evidence="3" id="KW-0274">FAD</keyword>
<comment type="caution">
    <text evidence="6">The sequence shown here is derived from an EMBL/GenBank/DDBJ whole genome shotgun (WGS) entry which is preliminary data.</text>
</comment>
<dbReference type="SUPFAM" id="SSF51905">
    <property type="entry name" value="FAD/NAD(P)-binding domain"/>
    <property type="match status" value="1"/>
</dbReference>